<evidence type="ECO:0000256" key="2">
    <source>
        <dbReference type="ARBA" id="ARBA00011984"/>
    </source>
</evidence>
<evidence type="ECO:0000313" key="6">
    <source>
        <dbReference type="Proteomes" id="UP001497497"/>
    </source>
</evidence>
<evidence type="ECO:0000256" key="4">
    <source>
        <dbReference type="ARBA" id="ARBA00048098"/>
    </source>
</evidence>
<dbReference type="SUPFAM" id="SSF52540">
    <property type="entry name" value="P-loop containing nucleoside triphosphate hydrolases"/>
    <property type="match status" value="1"/>
</dbReference>
<proteinExistence type="inferred from homology"/>
<dbReference type="PRINTS" id="PR00449">
    <property type="entry name" value="RASTRNSFRMNG"/>
</dbReference>
<dbReference type="AlphaFoldDB" id="A0AAV2ILG5"/>
<dbReference type="EMBL" id="CAXITT010000825">
    <property type="protein sequence ID" value="CAL1546532.1"/>
    <property type="molecule type" value="Genomic_DNA"/>
</dbReference>
<dbReference type="GO" id="GO:0003925">
    <property type="term" value="F:G protein activity"/>
    <property type="evidence" value="ECO:0007669"/>
    <property type="project" value="UniProtKB-EC"/>
</dbReference>
<dbReference type="SMART" id="SM00175">
    <property type="entry name" value="RAB"/>
    <property type="match status" value="1"/>
</dbReference>
<dbReference type="InterPro" id="IPR027417">
    <property type="entry name" value="P-loop_NTPase"/>
</dbReference>
<evidence type="ECO:0000313" key="5">
    <source>
        <dbReference type="EMBL" id="CAL1546532.1"/>
    </source>
</evidence>
<protein>
    <recommendedName>
        <fullName evidence="2">small monomeric GTPase</fullName>
        <ecNumber evidence="2">3.6.5.2</ecNumber>
    </recommendedName>
</protein>
<dbReference type="PANTHER" id="PTHR45704">
    <property type="entry name" value="RAS-LIKE FAMILY MEMBER 11"/>
    <property type="match status" value="1"/>
</dbReference>
<dbReference type="InterPro" id="IPR051065">
    <property type="entry name" value="Ras-related_GTPase"/>
</dbReference>
<dbReference type="SMART" id="SM00174">
    <property type="entry name" value="RHO"/>
    <property type="match status" value="1"/>
</dbReference>
<sequence length="211" mass="23866">MSQRRFTSAKIVILGGSGVGKTAFAVRYITKRYIGDYAPNTEMLYTHRLVGTRDEITLEILDTAFVMSQETLEKHIKWADGLILMYSVTSRVSYQDACKVKEILFHLRGAEMPVVLVSNKHDLLTARAVTEDECDNLAGEMDCPRFQISVAEGQDGVNEAMDELLVLIKRQLVKSLTTSPEHVAGLEKKSRLYNMKKAFKKRIVRSRSDTF</sequence>
<comment type="catalytic activity">
    <reaction evidence="4">
        <text>GTP + H2O = GDP + phosphate + H(+)</text>
        <dbReference type="Rhea" id="RHEA:19669"/>
        <dbReference type="ChEBI" id="CHEBI:15377"/>
        <dbReference type="ChEBI" id="CHEBI:15378"/>
        <dbReference type="ChEBI" id="CHEBI:37565"/>
        <dbReference type="ChEBI" id="CHEBI:43474"/>
        <dbReference type="ChEBI" id="CHEBI:58189"/>
        <dbReference type="EC" id="3.6.5.2"/>
    </reaction>
</comment>
<dbReference type="Pfam" id="PF00071">
    <property type="entry name" value="Ras"/>
    <property type="match status" value="1"/>
</dbReference>
<keyword evidence="6" id="KW-1185">Reference proteome</keyword>
<dbReference type="InterPro" id="IPR005225">
    <property type="entry name" value="Small_GTP-bd"/>
</dbReference>
<dbReference type="InterPro" id="IPR001806">
    <property type="entry name" value="Small_GTPase"/>
</dbReference>
<dbReference type="SMART" id="SM00173">
    <property type="entry name" value="RAS"/>
    <property type="match status" value="1"/>
</dbReference>
<dbReference type="EC" id="3.6.5.2" evidence="2"/>
<dbReference type="Gene3D" id="3.40.50.300">
    <property type="entry name" value="P-loop containing nucleotide triphosphate hydrolases"/>
    <property type="match status" value="1"/>
</dbReference>
<dbReference type="Proteomes" id="UP001497497">
    <property type="component" value="Unassembled WGS sequence"/>
</dbReference>
<comment type="similarity">
    <text evidence="1">Belongs to the small GTPase superfamily. Ras family.</text>
</comment>
<keyword evidence="3" id="KW-0378">Hydrolase</keyword>
<dbReference type="PROSITE" id="PS51421">
    <property type="entry name" value="RAS"/>
    <property type="match status" value="1"/>
</dbReference>
<accession>A0AAV2ILG5</accession>
<evidence type="ECO:0000256" key="1">
    <source>
        <dbReference type="ARBA" id="ARBA00008344"/>
    </source>
</evidence>
<gene>
    <name evidence="5" type="ORF">GSLYS_00019909001</name>
</gene>
<dbReference type="NCBIfam" id="TIGR00231">
    <property type="entry name" value="small_GTP"/>
    <property type="match status" value="1"/>
</dbReference>
<organism evidence="5 6">
    <name type="scientific">Lymnaea stagnalis</name>
    <name type="common">Great pond snail</name>
    <name type="synonym">Helix stagnalis</name>
    <dbReference type="NCBI Taxonomy" id="6523"/>
    <lineage>
        <taxon>Eukaryota</taxon>
        <taxon>Metazoa</taxon>
        <taxon>Spiralia</taxon>
        <taxon>Lophotrochozoa</taxon>
        <taxon>Mollusca</taxon>
        <taxon>Gastropoda</taxon>
        <taxon>Heterobranchia</taxon>
        <taxon>Euthyneura</taxon>
        <taxon>Panpulmonata</taxon>
        <taxon>Hygrophila</taxon>
        <taxon>Lymnaeoidea</taxon>
        <taxon>Lymnaeidae</taxon>
        <taxon>Lymnaea</taxon>
    </lineage>
</organism>
<evidence type="ECO:0000256" key="3">
    <source>
        <dbReference type="ARBA" id="ARBA00022801"/>
    </source>
</evidence>
<reference evidence="5 6" key="1">
    <citation type="submission" date="2024-04" db="EMBL/GenBank/DDBJ databases">
        <authorList>
            <consortium name="Genoscope - CEA"/>
            <person name="William W."/>
        </authorList>
    </citation>
    <scope>NUCLEOTIDE SEQUENCE [LARGE SCALE GENOMIC DNA]</scope>
</reference>
<dbReference type="PROSITE" id="PS51419">
    <property type="entry name" value="RAB"/>
    <property type="match status" value="1"/>
</dbReference>
<comment type="caution">
    <text evidence="5">The sequence shown here is derived from an EMBL/GenBank/DDBJ whole genome shotgun (WGS) entry which is preliminary data.</text>
</comment>
<dbReference type="GO" id="GO:0005525">
    <property type="term" value="F:GTP binding"/>
    <property type="evidence" value="ECO:0007669"/>
    <property type="project" value="InterPro"/>
</dbReference>
<name>A0AAV2ILG5_LYMST</name>